<name>A0A3N1UP69_9BACT</name>
<accession>A0A3N1UP69</accession>
<sequence>MDEKIESSAPHKIRDRLKPLPDGAFQFACHPKVSCFTECCRDLNLMLTPYDVLRLARHLSLSTTAFLDTYTDVVVAEGSPLPSVILKMQEDARRLCPFVSTSGCLVYSDRPSACRTYPLARASRKHRVHGTVLESYYLVVEDHCRGFDEPRSWTIEQWIADQGLEPYHRMNNNWMDIVTHPRVRQGLTEKQIPMFYMASYDLDRFRSFVFQSRFLEMFDTDAVDVERARTDDVALCELAVSWLKFFLLGEGPLRPKKSTSEPA</sequence>
<dbReference type="PANTHER" id="PTHR35866">
    <property type="entry name" value="PUTATIVE-RELATED"/>
    <property type="match status" value="1"/>
</dbReference>
<dbReference type="RefSeq" id="WP_123290909.1">
    <property type="nucleotide sequence ID" value="NZ_RJVA01000013.1"/>
</dbReference>
<organism evidence="1 2">
    <name type="scientific">Desulfosoma caldarium</name>
    <dbReference type="NCBI Taxonomy" id="610254"/>
    <lineage>
        <taxon>Bacteria</taxon>
        <taxon>Pseudomonadati</taxon>
        <taxon>Thermodesulfobacteriota</taxon>
        <taxon>Syntrophobacteria</taxon>
        <taxon>Syntrophobacterales</taxon>
        <taxon>Syntrophobacteraceae</taxon>
        <taxon>Desulfosoma</taxon>
    </lineage>
</organism>
<protein>
    <recommendedName>
        <fullName evidence="3">YkgJ family cysteine cluster protein</fullName>
    </recommendedName>
</protein>
<comment type="caution">
    <text evidence="1">The sequence shown here is derived from an EMBL/GenBank/DDBJ whole genome shotgun (WGS) entry which is preliminary data.</text>
</comment>
<dbReference type="AlphaFoldDB" id="A0A3N1UP69"/>
<gene>
    <name evidence="1" type="ORF">EDC27_2484</name>
</gene>
<evidence type="ECO:0000313" key="1">
    <source>
        <dbReference type="EMBL" id="ROQ91199.1"/>
    </source>
</evidence>
<evidence type="ECO:0000313" key="2">
    <source>
        <dbReference type="Proteomes" id="UP000276223"/>
    </source>
</evidence>
<dbReference type="Pfam" id="PF03692">
    <property type="entry name" value="CxxCxxCC"/>
    <property type="match status" value="1"/>
</dbReference>
<dbReference type="Proteomes" id="UP000276223">
    <property type="component" value="Unassembled WGS sequence"/>
</dbReference>
<evidence type="ECO:0008006" key="3">
    <source>
        <dbReference type="Google" id="ProtNLM"/>
    </source>
</evidence>
<dbReference type="EMBL" id="RJVA01000013">
    <property type="protein sequence ID" value="ROQ91199.1"/>
    <property type="molecule type" value="Genomic_DNA"/>
</dbReference>
<dbReference type="OrthoDB" id="9810361at2"/>
<dbReference type="PANTHER" id="PTHR35866:SF1">
    <property type="entry name" value="YKGJ FAMILY CYSTEINE CLUSTER PROTEIN"/>
    <property type="match status" value="1"/>
</dbReference>
<keyword evidence="2" id="KW-1185">Reference proteome</keyword>
<proteinExistence type="predicted"/>
<dbReference type="InterPro" id="IPR005358">
    <property type="entry name" value="Puta_zinc/iron-chelating_dom"/>
</dbReference>
<reference evidence="1 2" key="1">
    <citation type="submission" date="2018-11" db="EMBL/GenBank/DDBJ databases">
        <title>Genomic Encyclopedia of Type Strains, Phase IV (KMG-IV): sequencing the most valuable type-strain genomes for metagenomic binning, comparative biology and taxonomic classification.</title>
        <authorList>
            <person name="Goeker M."/>
        </authorList>
    </citation>
    <scope>NUCLEOTIDE SEQUENCE [LARGE SCALE GENOMIC DNA]</scope>
    <source>
        <strain evidence="1 2">DSM 22027</strain>
    </source>
</reference>